<comment type="caution">
    <text evidence="3">The sequence shown here is derived from an EMBL/GenBank/DDBJ whole genome shotgun (WGS) entry which is preliminary data.</text>
</comment>
<accession>A0A8J2YV26</accession>
<protein>
    <recommendedName>
        <fullName evidence="2">DUF2147 domain-containing protein</fullName>
    </recommendedName>
</protein>
<evidence type="ECO:0000259" key="2">
    <source>
        <dbReference type="Pfam" id="PF09917"/>
    </source>
</evidence>
<dbReference type="Gene3D" id="2.40.128.520">
    <property type="match status" value="1"/>
</dbReference>
<dbReference type="PANTHER" id="PTHR36919">
    <property type="entry name" value="BLR1215 PROTEIN"/>
    <property type="match status" value="1"/>
</dbReference>
<feature type="domain" description="DUF2147" evidence="2">
    <location>
        <begin position="29"/>
        <end position="144"/>
    </location>
</feature>
<dbReference type="EMBL" id="BMJQ01000007">
    <property type="protein sequence ID" value="GGF21953.1"/>
    <property type="molecule type" value="Genomic_DNA"/>
</dbReference>
<keyword evidence="4" id="KW-1185">Reference proteome</keyword>
<feature type="signal peptide" evidence="1">
    <location>
        <begin position="1"/>
        <end position="22"/>
    </location>
</feature>
<dbReference type="PANTHER" id="PTHR36919:SF2">
    <property type="entry name" value="BLL6627 PROTEIN"/>
    <property type="match status" value="1"/>
</dbReference>
<evidence type="ECO:0000313" key="4">
    <source>
        <dbReference type="Proteomes" id="UP000646365"/>
    </source>
</evidence>
<dbReference type="RefSeq" id="WP_189047118.1">
    <property type="nucleotide sequence ID" value="NZ_BMJQ01000007.1"/>
</dbReference>
<organism evidence="3 4">
    <name type="scientific">Aliidongia dinghuensis</name>
    <dbReference type="NCBI Taxonomy" id="1867774"/>
    <lineage>
        <taxon>Bacteria</taxon>
        <taxon>Pseudomonadati</taxon>
        <taxon>Pseudomonadota</taxon>
        <taxon>Alphaproteobacteria</taxon>
        <taxon>Rhodospirillales</taxon>
        <taxon>Dongiaceae</taxon>
        <taxon>Aliidongia</taxon>
    </lineage>
</organism>
<dbReference type="InterPro" id="IPR019223">
    <property type="entry name" value="DUF2147"/>
</dbReference>
<keyword evidence="1" id="KW-0732">Signal</keyword>
<sequence>MILGLALAMGAGVFLPSMPARAAGDDITGWWFDQTKRAGILIEPCGQHLCGKVAWLREPLNPDGKPKVDANNPDAKLKTRPICQLPMIGGFNKTGQGEWEDGWIYNPEDGDTYKSRMVLQDDGTLKVRGFIGVPWLGKSQVWTRPPTTLTECTPA</sequence>
<name>A0A8J2YV26_9PROT</name>
<feature type="chain" id="PRO_5035225930" description="DUF2147 domain-containing protein" evidence="1">
    <location>
        <begin position="23"/>
        <end position="155"/>
    </location>
</feature>
<dbReference type="Proteomes" id="UP000646365">
    <property type="component" value="Unassembled WGS sequence"/>
</dbReference>
<evidence type="ECO:0000313" key="3">
    <source>
        <dbReference type="EMBL" id="GGF21953.1"/>
    </source>
</evidence>
<reference evidence="3" key="2">
    <citation type="submission" date="2020-09" db="EMBL/GenBank/DDBJ databases">
        <authorList>
            <person name="Sun Q."/>
            <person name="Zhou Y."/>
        </authorList>
    </citation>
    <scope>NUCLEOTIDE SEQUENCE</scope>
    <source>
        <strain evidence="3">CGMCC 1.15725</strain>
    </source>
</reference>
<reference evidence="3" key="1">
    <citation type="journal article" date="2014" name="Int. J. Syst. Evol. Microbiol.">
        <title>Complete genome sequence of Corynebacterium casei LMG S-19264T (=DSM 44701T), isolated from a smear-ripened cheese.</title>
        <authorList>
            <consortium name="US DOE Joint Genome Institute (JGI-PGF)"/>
            <person name="Walter F."/>
            <person name="Albersmeier A."/>
            <person name="Kalinowski J."/>
            <person name="Ruckert C."/>
        </authorList>
    </citation>
    <scope>NUCLEOTIDE SEQUENCE</scope>
    <source>
        <strain evidence="3">CGMCC 1.15725</strain>
    </source>
</reference>
<proteinExistence type="predicted"/>
<dbReference type="Pfam" id="PF09917">
    <property type="entry name" value="DUF2147"/>
    <property type="match status" value="1"/>
</dbReference>
<dbReference type="AlphaFoldDB" id="A0A8J2YV26"/>
<gene>
    <name evidence="3" type="ORF">GCM10011611_30040</name>
</gene>
<evidence type="ECO:0000256" key="1">
    <source>
        <dbReference type="SAM" id="SignalP"/>
    </source>
</evidence>